<evidence type="ECO:0000313" key="3">
    <source>
        <dbReference type="Proteomes" id="UP000051446"/>
    </source>
</evidence>
<dbReference type="PATRIC" id="fig|75588.4.peg.5154"/>
<evidence type="ECO:0000313" key="2">
    <source>
        <dbReference type="EMBL" id="KRP45447.1"/>
    </source>
</evidence>
<protein>
    <recommendedName>
        <fullName evidence="1">ATPase AAA-type core domain-containing protein</fullName>
    </recommendedName>
</protein>
<dbReference type="InterPro" id="IPR003959">
    <property type="entry name" value="ATPase_AAA_core"/>
</dbReference>
<reference evidence="2 3" key="1">
    <citation type="submission" date="2015-02" db="EMBL/GenBank/DDBJ databases">
        <title>Pseudomonas helleri sp. nov. and Pseudomonas weihenstephanensis sp. nov., isolated from raw cows milk.</title>
        <authorList>
            <person name="von Neubeck M."/>
            <person name="Huptas C."/>
            <person name="Wenning M."/>
            <person name="Scherer S."/>
        </authorList>
    </citation>
    <scope>NUCLEOTIDE SEQUENCE [LARGE SCALE GENOMIC DNA]</scope>
    <source>
        <strain evidence="2 3">DSM 17149</strain>
    </source>
</reference>
<dbReference type="Gene3D" id="3.40.50.300">
    <property type="entry name" value="P-loop containing nucleotide triphosphate hydrolases"/>
    <property type="match status" value="1"/>
</dbReference>
<dbReference type="AlphaFoldDB" id="A0A0R2YAW0"/>
<dbReference type="GO" id="GO:0016887">
    <property type="term" value="F:ATP hydrolysis activity"/>
    <property type="evidence" value="ECO:0007669"/>
    <property type="project" value="InterPro"/>
</dbReference>
<organism evidence="2 3">
    <name type="scientific">Pseudomonas libanensis</name>
    <dbReference type="NCBI Taxonomy" id="75588"/>
    <lineage>
        <taxon>Bacteria</taxon>
        <taxon>Pseudomonadati</taxon>
        <taxon>Pseudomonadota</taxon>
        <taxon>Gammaproteobacteria</taxon>
        <taxon>Pseudomonadales</taxon>
        <taxon>Pseudomonadaceae</taxon>
        <taxon>Pseudomonas</taxon>
    </lineage>
</organism>
<accession>A0A0R2YAW0</accession>
<comment type="caution">
    <text evidence="2">The sequence shown here is derived from an EMBL/GenBank/DDBJ whole genome shotgun (WGS) entry which is preliminary data.</text>
</comment>
<dbReference type="GO" id="GO:0005524">
    <property type="term" value="F:ATP binding"/>
    <property type="evidence" value="ECO:0007669"/>
    <property type="project" value="InterPro"/>
</dbReference>
<sequence length="507" mass="57513">MISKIEVDDRVINLNLEKDGTPNIFDIDSISLIIGNNGSGKTTIFKKIIDKFLPSSRFGRYFCDVILDSQKELTYEEMRNRWGVIYYSPVQHGRRVHATRNFVDVSPKWGESISAFDLRPYTQILSAFDISPKIYVSKTINIRNTCKKLIDLLLVKSETNDVPIKLAELFPDLFRYFDHLRNPKPVMSLEFSSFSIEEKSDEPIEEDVIKKRIIDVSADILYCELRQNAKNKESLFALFIVLEYYLTTRTPDRVFQHIVFEAIGIRDAWFIGARPEKAERLYEEVDAIDKFLTLRAAHITSGSKAYAEVALAPSEDASFLKNSGIDHFFDVGFQNMSSGQFAVVAQLALLSDAITAYAKKGIDKLLVLIDEGDAFLHLEWQRRYISQLNSLLSDLKKQRQISSLQLIIATHSPLLATDIPKQFICRMESFGESITPSAFAAPLHTLLNQSFGAKTIGEFASTKIKSAIDAIKLGQDSTLDNFIVESIDNSIIKAEILRISEYTKDRN</sequence>
<dbReference type="InterPro" id="IPR027417">
    <property type="entry name" value="P-loop_NTPase"/>
</dbReference>
<dbReference type="PANTHER" id="PTHR43581:SF2">
    <property type="entry name" value="EXCINUCLEASE ATPASE SUBUNIT"/>
    <property type="match status" value="1"/>
</dbReference>
<dbReference type="InterPro" id="IPR051396">
    <property type="entry name" value="Bact_Antivir_Def_Nuclease"/>
</dbReference>
<dbReference type="Proteomes" id="UP000051446">
    <property type="component" value="Unassembled WGS sequence"/>
</dbReference>
<gene>
    <name evidence="2" type="ORF">TU73_13690</name>
</gene>
<dbReference type="RefSeq" id="WP_057012671.1">
    <property type="nucleotide sequence ID" value="NZ_JYLH01000007.1"/>
</dbReference>
<dbReference type="EMBL" id="JYLH01000007">
    <property type="protein sequence ID" value="KRP45447.1"/>
    <property type="molecule type" value="Genomic_DNA"/>
</dbReference>
<feature type="domain" description="ATPase AAA-type core" evidence="1">
    <location>
        <begin position="333"/>
        <end position="415"/>
    </location>
</feature>
<evidence type="ECO:0000259" key="1">
    <source>
        <dbReference type="Pfam" id="PF13304"/>
    </source>
</evidence>
<dbReference type="PANTHER" id="PTHR43581">
    <property type="entry name" value="ATP/GTP PHOSPHATASE"/>
    <property type="match status" value="1"/>
</dbReference>
<dbReference type="SUPFAM" id="SSF52540">
    <property type="entry name" value="P-loop containing nucleoside triphosphate hydrolases"/>
    <property type="match status" value="1"/>
</dbReference>
<name>A0A0R2YAW0_9PSED</name>
<proteinExistence type="predicted"/>
<dbReference type="Pfam" id="PF13304">
    <property type="entry name" value="AAA_21"/>
    <property type="match status" value="1"/>
</dbReference>